<dbReference type="SUPFAM" id="SSF69118">
    <property type="entry name" value="AhpD-like"/>
    <property type="match status" value="1"/>
</dbReference>
<accession>A0A6N6VIW9</accession>
<reference evidence="2 3" key="1">
    <citation type="submission" date="2019-09" db="EMBL/GenBank/DDBJ databases">
        <title>Parvibaculum sedimenti sp. nov., isolated from sediment.</title>
        <authorList>
            <person name="Wang Y."/>
        </authorList>
    </citation>
    <scope>NUCLEOTIDE SEQUENCE [LARGE SCALE GENOMIC DNA]</scope>
    <source>
        <strain evidence="2 3">HXT-9</strain>
    </source>
</reference>
<dbReference type="GO" id="GO:0051920">
    <property type="term" value="F:peroxiredoxin activity"/>
    <property type="evidence" value="ECO:0007669"/>
    <property type="project" value="InterPro"/>
</dbReference>
<proteinExistence type="predicted"/>
<dbReference type="InterPro" id="IPR003779">
    <property type="entry name" value="CMD-like"/>
</dbReference>
<evidence type="ECO:0000313" key="3">
    <source>
        <dbReference type="Proteomes" id="UP000468901"/>
    </source>
</evidence>
<comment type="caution">
    <text evidence="2">The sequence shown here is derived from an EMBL/GenBank/DDBJ whole genome shotgun (WGS) entry which is preliminary data.</text>
</comment>
<dbReference type="Pfam" id="PF02627">
    <property type="entry name" value="CMD"/>
    <property type="match status" value="1"/>
</dbReference>
<evidence type="ECO:0000313" key="2">
    <source>
        <dbReference type="EMBL" id="KAB7738831.1"/>
    </source>
</evidence>
<dbReference type="RefSeq" id="WP_152217282.1">
    <property type="nucleotide sequence ID" value="NZ_JBAQYD010000275.1"/>
</dbReference>
<protein>
    <submittedName>
        <fullName evidence="2">Carboxymuconolactone decarboxylase family protein</fullName>
    </submittedName>
</protein>
<dbReference type="PANTHER" id="PTHR34846:SF11">
    <property type="entry name" value="4-CARBOXYMUCONOLACTONE DECARBOXYLASE FAMILY PROTEIN (AFU_ORTHOLOGUE AFUA_6G11590)"/>
    <property type="match status" value="1"/>
</dbReference>
<dbReference type="InterPro" id="IPR029032">
    <property type="entry name" value="AhpD-like"/>
</dbReference>
<feature type="domain" description="Carboxymuconolactone decarboxylase-like" evidence="1">
    <location>
        <begin position="37"/>
        <end position="97"/>
    </location>
</feature>
<dbReference type="Gene3D" id="1.20.1290.10">
    <property type="entry name" value="AhpD-like"/>
    <property type="match status" value="1"/>
</dbReference>
<evidence type="ECO:0000259" key="1">
    <source>
        <dbReference type="Pfam" id="PF02627"/>
    </source>
</evidence>
<organism evidence="2 3">
    <name type="scientific">Parvibaculum sedimenti</name>
    <dbReference type="NCBI Taxonomy" id="2608632"/>
    <lineage>
        <taxon>Bacteria</taxon>
        <taxon>Pseudomonadati</taxon>
        <taxon>Pseudomonadota</taxon>
        <taxon>Alphaproteobacteria</taxon>
        <taxon>Hyphomicrobiales</taxon>
        <taxon>Parvibaculaceae</taxon>
        <taxon>Parvibaculum</taxon>
    </lineage>
</organism>
<dbReference type="EMBL" id="WESC01000016">
    <property type="protein sequence ID" value="KAB7738831.1"/>
    <property type="molecule type" value="Genomic_DNA"/>
</dbReference>
<dbReference type="PANTHER" id="PTHR34846">
    <property type="entry name" value="4-CARBOXYMUCONOLACTONE DECARBOXYLASE FAMILY PROTEIN (AFU_ORTHOLOGUE AFUA_6G11590)"/>
    <property type="match status" value="1"/>
</dbReference>
<gene>
    <name evidence="2" type="ORF">F2P47_15450</name>
</gene>
<sequence>MARIPYFDPAKAEGRARDAYSKLPPLNIFRMMGHSGDMLDGFVKLGNQILMFGKLDPILREIAIVRVGVLSNAKYEVYQHEEISRRLGMSEEKIKAIHEGPDAKVWNEMERLVMRFTDDVVLHVRASDATFKPLEERLSYGELQELVIAIGFYMMASRFLENFDVDIEETPPAKGVELPGMKS</sequence>
<dbReference type="AlphaFoldDB" id="A0A6N6VIW9"/>
<name>A0A6N6VIW9_9HYPH</name>
<dbReference type="Proteomes" id="UP000468901">
    <property type="component" value="Unassembled WGS sequence"/>
</dbReference>
<keyword evidence="3" id="KW-1185">Reference proteome</keyword>